<dbReference type="GO" id="GO:0016020">
    <property type="term" value="C:membrane"/>
    <property type="evidence" value="ECO:0007669"/>
    <property type="project" value="UniProtKB-SubCell"/>
</dbReference>
<dbReference type="InterPro" id="IPR012902">
    <property type="entry name" value="N_methyl_site"/>
</dbReference>
<comment type="subcellular location">
    <subcellularLocation>
        <location evidence="1">Membrane</location>
        <topology evidence="1">Single-pass membrane protein</topology>
    </subcellularLocation>
</comment>
<evidence type="ECO:0008006" key="9">
    <source>
        <dbReference type="Google" id="ProtNLM"/>
    </source>
</evidence>
<dbReference type="Pfam" id="PF07963">
    <property type="entry name" value="N_methyl"/>
    <property type="match status" value="1"/>
</dbReference>
<organism evidence="7 8">
    <name type="scientific">Fimbriimonas ginsengisoli Gsoil 348</name>
    <dbReference type="NCBI Taxonomy" id="661478"/>
    <lineage>
        <taxon>Bacteria</taxon>
        <taxon>Bacillati</taxon>
        <taxon>Armatimonadota</taxon>
        <taxon>Fimbriimonadia</taxon>
        <taxon>Fimbriimonadales</taxon>
        <taxon>Fimbriimonadaceae</taxon>
        <taxon>Fimbriimonas</taxon>
    </lineage>
</organism>
<keyword evidence="8" id="KW-1185">Reference proteome</keyword>
<evidence type="ECO:0000313" key="8">
    <source>
        <dbReference type="Proteomes" id="UP000027982"/>
    </source>
</evidence>
<dbReference type="OrthoDB" id="9815102at2"/>
<dbReference type="SUPFAM" id="SSF54523">
    <property type="entry name" value="Pili subunits"/>
    <property type="match status" value="1"/>
</dbReference>
<dbReference type="eggNOG" id="COG2165">
    <property type="taxonomic scope" value="Bacteria"/>
</dbReference>
<evidence type="ECO:0000256" key="3">
    <source>
        <dbReference type="ARBA" id="ARBA00022692"/>
    </source>
</evidence>
<dbReference type="RefSeq" id="WP_025226906.1">
    <property type="nucleotide sequence ID" value="NZ_CP007139.1"/>
</dbReference>
<dbReference type="NCBIfam" id="TIGR02532">
    <property type="entry name" value="IV_pilin_GFxxxE"/>
    <property type="match status" value="1"/>
</dbReference>
<evidence type="ECO:0000256" key="5">
    <source>
        <dbReference type="ARBA" id="ARBA00023136"/>
    </source>
</evidence>
<dbReference type="HOGENOM" id="CLU_041661_1_0_0"/>
<dbReference type="STRING" id="661478.OP10G_1089"/>
<proteinExistence type="predicted"/>
<dbReference type="InterPro" id="IPR045584">
    <property type="entry name" value="Pilin-like"/>
</dbReference>
<sequence>MNHRHQRHSSGFTLIELLVVIAIIAILAAILFPVFAQAKMAAKKTADLSGVKQLALGIAMYGGDTDDTYPFCWGWNTEWKPWHQQVDPYVKNIPIWKSPVDNWGRGNEGSDAGCLTGKPTRGVTYSMAFTWPAFGSATGDWWGPSSEGCQMSVTCDSGGSSQTAVPAPASTISIAPRPNWYHQWCEGWATEVFFNYGEFNMKGGGATMFNGGANYGLADGHAKFLKKDATLAPQGSQATTPKPSYWPNDPVNWPWPVGMWDKRQ</sequence>
<dbReference type="Gene3D" id="3.30.700.10">
    <property type="entry name" value="Glycoprotein, Type 4 Pilin"/>
    <property type="match status" value="1"/>
</dbReference>
<dbReference type="NCBIfam" id="TIGR04294">
    <property type="entry name" value="pre_pil_HX9DG"/>
    <property type="match status" value="1"/>
</dbReference>
<dbReference type="EMBL" id="CP007139">
    <property type="protein sequence ID" value="AIE84457.1"/>
    <property type="molecule type" value="Genomic_DNA"/>
</dbReference>
<evidence type="ECO:0000313" key="7">
    <source>
        <dbReference type="EMBL" id="AIE84457.1"/>
    </source>
</evidence>
<keyword evidence="4 6" id="KW-1133">Transmembrane helix</keyword>
<name>A0A068NM11_FIMGI</name>
<keyword evidence="3 6" id="KW-0812">Transmembrane</keyword>
<dbReference type="Proteomes" id="UP000027982">
    <property type="component" value="Chromosome"/>
</dbReference>
<accession>A0A068NM11</accession>
<dbReference type="PANTHER" id="PTHR30093:SF44">
    <property type="entry name" value="TYPE II SECRETION SYSTEM CORE PROTEIN G"/>
    <property type="match status" value="1"/>
</dbReference>
<keyword evidence="2" id="KW-0488">Methylation</keyword>
<keyword evidence="5 6" id="KW-0472">Membrane</keyword>
<dbReference type="PROSITE" id="PS00409">
    <property type="entry name" value="PROKAR_NTER_METHYL"/>
    <property type="match status" value="1"/>
</dbReference>
<evidence type="ECO:0000256" key="6">
    <source>
        <dbReference type="SAM" id="Phobius"/>
    </source>
</evidence>
<reference evidence="7 8" key="1">
    <citation type="journal article" date="2014" name="PLoS ONE">
        <title>The first complete genome sequence of the class fimbriimonadia in the phylum armatimonadetes.</title>
        <authorList>
            <person name="Hu Z.Y."/>
            <person name="Wang Y.Z."/>
            <person name="Im W.T."/>
            <person name="Wang S.Y."/>
            <person name="Zhao G.P."/>
            <person name="Zheng H.J."/>
            <person name="Quan Z.X."/>
        </authorList>
    </citation>
    <scope>NUCLEOTIDE SEQUENCE [LARGE SCALE GENOMIC DNA]</scope>
    <source>
        <strain evidence="7">Gsoil 348</strain>
    </source>
</reference>
<evidence type="ECO:0000256" key="4">
    <source>
        <dbReference type="ARBA" id="ARBA00022989"/>
    </source>
</evidence>
<dbReference type="InterPro" id="IPR027558">
    <property type="entry name" value="Pre_pil_HX9DG_C"/>
</dbReference>
<dbReference type="KEGG" id="fgi:OP10G_1089"/>
<evidence type="ECO:0000256" key="2">
    <source>
        <dbReference type="ARBA" id="ARBA00022481"/>
    </source>
</evidence>
<evidence type="ECO:0000256" key="1">
    <source>
        <dbReference type="ARBA" id="ARBA00004167"/>
    </source>
</evidence>
<protein>
    <recommendedName>
        <fullName evidence="9">Prepilin-type N-terminal cleavage/methylation domain-containing protein</fullName>
    </recommendedName>
</protein>
<feature type="transmembrane region" description="Helical" evidence="6">
    <location>
        <begin position="12"/>
        <end position="35"/>
    </location>
</feature>
<dbReference type="PANTHER" id="PTHR30093">
    <property type="entry name" value="GENERAL SECRETION PATHWAY PROTEIN G"/>
    <property type="match status" value="1"/>
</dbReference>
<dbReference type="AlphaFoldDB" id="A0A068NM11"/>
<gene>
    <name evidence="7" type="ORF">OP10G_1089</name>
</gene>